<dbReference type="SMART" id="SM00342">
    <property type="entry name" value="HTH_ARAC"/>
    <property type="match status" value="1"/>
</dbReference>
<dbReference type="Pfam" id="PF12833">
    <property type="entry name" value="HTH_18"/>
    <property type="match status" value="1"/>
</dbReference>
<dbReference type="Proteomes" id="UP000245845">
    <property type="component" value="Unassembled WGS sequence"/>
</dbReference>
<dbReference type="Gene3D" id="1.10.10.60">
    <property type="entry name" value="Homeodomain-like"/>
    <property type="match status" value="1"/>
</dbReference>
<keyword evidence="2 5" id="KW-0238">DNA-binding</keyword>
<feature type="domain" description="HTH araC/xylS-type" evidence="4">
    <location>
        <begin position="178"/>
        <end position="279"/>
    </location>
</feature>
<dbReference type="InterPro" id="IPR050204">
    <property type="entry name" value="AraC_XylS_family_regulators"/>
</dbReference>
<name>A0A2Y9B8D1_9FIRM</name>
<organism evidence="5 6">
    <name type="scientific">Faecalicatena orotica</name>
    <dbReference type="NCBI Taxonomy" id="1544"/>
    <lineage>
        <taxon>Bacteria</taxon>
        <taxon>Bacillati</taxon>
        <taxon>Bacillota</taxon>
        <taxon>Clostridia</taxon>
        <taxon>Lachnospirales</taxon>
        <taxon>Lachnospiraceae</taxon>
        <taxon>Faecalicatena</taxon>
    </lineage>
</organism>
<dbReference type="RefSeq" id="WP_109729613.1">
    <property type="nucleotide sequence ID" value="NZ_BAAACK010000007.1"/>
</dbReference>
<keyword evidence="3" id="KW-0804">Transcription</keyword>
<dbReference type="EMBL" id="QGDL01000001">
    <property type="protein sequence ID" value="PWJ32262.1"/>
    <property type="molecule type" value="Genomic_DNA"/>
</dbReference>
<accession>A0A2Y9B8D1</accession>
<protein>
    <submittedName>
        <fullName evidence="5">AraC-like DNA-binding protein</fullName>
    </submittedName>
</protein>
<evidence type="ECO:0000256" key="3">
    <source>
        <dbReference type="ARBA" id="ARBA00023163"/>
    </source>
</evidence>
<evidence type="ECO:0000313" key="6">
    <source>
        <dbReference type="Proteomes" id="UP000245845"/>
    </source>
</evidence>
<dbReference type="InterPro" id="IPR018060">
    <property type="entry name" value="HTH_AraC"/>
</dbReference>
<comment type="caution">
    <text evidence="5">The sequence shown here is derived from an EMBL/GenBank/DDBJ whole genome shotgun (WGS) entry which is preliminary data.</text>
</comment>
<dbReference type="InterPro" id="IPR046532">
    <property type="entry name" value="DUF6597"/>
</dbReference>
<dbReference type="GO" id="GO:0003700">
    <property type="term" value="F:DNA-binding transcription factor activity"/>
    <property type="evidence" value="ECO:0007669"/>
    <property type="project" value="InterPro"/>
</dbReference>
<keyword evidence="6" id="KW-1185">Reference proteome</keyword>
<dbReference type="OrthoDB" id="323290at2"/>
<dbReference type="PANTHER" id="PTHR46796">
    <property type="entry name" value="HTH-TYPE TRANSCRIPTIONAL ACTIVATOR RHAS-RELATED"/>
    <property type="match status" value="1"/>
</dbReference>
<evidence type="ECO:0000259" key="4">
    <source>
        <dbReference type="PROSITE" id="PS01124"/>
    </source>
</evidence>
<reference evidence="5 6" key="1">
    <citation type="submission" date="2018-05" db="EMBL/GenBank/DDBJ databases">
        <title>The Hungate 1000. A catalogue of reference genomes from the rumen microbiome.</title>
        <authorList>
            <person name="Kelly W."/>
        </authorList>
    </citation>
    <scope>NUCLEOTIDE SEQUENCE [LARGE SCALE GENOMIC DNA]</scope>
    <source>
        <strain evidence="5 6">NLAE-zl-C242</strain>
    </source>
</reference>
<dbReference type="GO" id="GO:0043565">
    <property type="term" value="F:sequence-specific DNA binding"/>
    <property type="evidence" value="ECO:0007669"/>
    <property type="project" value="InterPro"/>
</dbReference>
<dbReference type="Pfam" id="PF20240">
    <property type="entry name" value="DUF6597"/>
    <property type="match status" value="1"/>
</dbReference>
<evidence type="ECO:0000256" key="2">
    <source>
        <dbReference type="ARBA" id="ARBA00023125"/>
    </source>
</evidence>
<proteinExistence type="predicted"/>
<dbReference type="PANTHER" id="PTHR46796:SF13">
    <property type="entry name" value="HTH-TYPE TRANSCRIPTIONAL ACTIVATOR RHAS"/>
    <property type="match status" value="1"/>
</dbReference>
<evidence type="ECO:0000313" key="5">
    <source>
        <dbReference type="EMBL" id="PWJ32262.1"/>
    </source>
</evidence>
<dbReference type="SUPFAM" id="SSF46689">
    <property type="entry name" value="Homeodomain-like"/>
    <property type="match status" value="1"/>
</dbReference>
<gene>
    <name evidence="5" type="ORF">A8806_101550</name>
</gene>
<dbReference type="PROSITE" id="PS01124">
    <property type="entry name" value="HTH_ARAC_FAMILY_2"/>
    <property type="match status" value="1"/>
</dbReference>
<keyword evidence="1" id="KW-0805">Transcription regulation</keyword>
<dbReference type="AlphaFoldDB" id="A0A2Y9B8D1"/>
<dbReference type="InterPro" id="IPR009057">
    <property type="entry name" value="Homeodomain-like_sf"/>
</dbReference>
<sequence length="284" mass="32919">MLNFHTIYHPITARPFLSDYTYKEYLPGEPLRPYIACYWTTNEAGTEGTIRENLAKTAGREVLVIPDTCVDIILSVNHTKQTMTGMLCGIQDLPFTTVQGGETDVVTVFAIRFHFWAVHLFLNLEFQETRNLHLDMDDLGKEWRSLFEPFFYLLTVKERIARVEQFLYRKLADMELNSDLFQAVHNILDSSGGVSVRGLCESCCVSPRKLERLFLGKIGLPPKKVATLVRYQNVWHNLVTDPQFDILDAVYRYGYTDQSHLQKEFRRFHGTSPEEARKIAQSWR</sequence>
<evidence type="ECO:0000256" key="1">
    <source>
        <dbReference type="ARBA" id="ARBA00023015"/>
    </source>
</evidence>